<dbReference type="PROSITE" id="PS50902">
    <property type="entry name" value="FLAVODOXIN_LIKE"/>
    <property type="match status" value="1"/>
</dbReference>
<dbReference type="UniPathway" id="UPA00140">
    <property type="reaction ID" value="UER00207"/>
</dbReference>
<dbReference type="InterPro" id="IPR017927">
    <property type="entry name" value="FAD-bd_FR_type"/>
</dbReference>
<name>A0A1M7H209_9GAMM</name>
<dbReference type="SUPFAM" id="SSF52343">
    <property type="entry name" value="Ferredoxin reductase-like, C-terminal NADP-linked domain"/>
    <property type="match status" value="1"/>
</dbReference>
<evidence type="ECO:0000256" key="8">
    <source>
        <dbReference type="ARBA" id="ARBA00023002"/>
    </source>
</evidence>
<proteinExistence type="predicted"/>
<keyword evidence="17" id="KW-1185">Reference proteome</keyword>
<dbReference type="InterPro" id="IPR010199">
    <property type="entry name" value="CysJ"/>
</dbReference>
<feature type="domain" description="Flavodoxin-like" evidence="14">
    <location>
        <begin position="79"/>
        <end position="217"/>
    </location>
</feature>
<evidence type="ECO:0000256" key="10">
    <source>
        <dbReference type="ARBA" id="ARBA00052219"/>
    </source>
</evidence>
<dbReference type="InterPro" id="IPR023173">
    <property type="entry name" value="NADPH_Cyt_P450_Rdtase_alpha"/>
</dbReference>
<feature type="binding site" evidence="12">
    <location>
        <position position="575"/>
    </location>
    <ligand>
        <name>NADP(+)</name>
        <dbReference type="ChEBI" id="CHEBI:58349"/>
    </ligand>
</feature>
<feature type="binding site" evidence="12">
    <location>
        <position position="424"/>
    </location>
    <ligand>
        <name>FAD</name>
        <dbReference type="ChEBI" id="CHEBI:57692"/>
    </ligand>
</feature>
<dbReference type="GO" id="GO:0010181">
    <property type="term" value="F:FMN binding"/>
    <property type="evidence" value="ECO:0007669"/>
    <property type="project" value="InterPro"/>
</dbReference>
<evidence type="ECO:0000256" key="1">
    <source>
        <dbReference type="ARBA" id="ARBA00022448"/>
    </source>
</evidence>
<feature type="binding site" evidence="12">
    <location>
        <position position="613"/>
    </location>
    <ligand>
        <name>FAD</name>
        <dbReference type="ChEBI" id="CHEBI:57692"/>
    </ligand>
</feature>
<feature type="compositionally biased region" description="Low complexity" evidence="13">
    <location>
        <begin position="56"/>
        <end position="69"/>
    </location>
</feature>
<dbReference type="FunFam" id="3.40.50.80:FF:000001">
    <property type="entry name" value="NADPH--cytochrome P450 reductase 1"/>
    <property type="match status" value="1"/>
</dbReference>
<keyword evidence="9 11" id="KW-0198">Cysteine biosynthesis</keyword>
<keyword evidence="4 11" id="KW-0288">FMN</keyword>
<dbReference type="GO" id="GO:0005829">
    <property type="term" value="C:cytosol"/>
    <property type="evidence" value="ECO:0007669"/>
    <property type="project" value="TreeGrafter"/>
</dbReference>
<evidence type="ECO:0000256" key="4">
    <source>
        <dbReference type="ARBA" id="ARBA00022643"/>
    </source>
</evidence>
<evidence type="ECO:0000256" key="7">
    <source>
        <dbReference type="ARBA" id="ARBA00022982"/>
    </source>
</evidence>
<dbReference type="InterPro" id="IPR039261">
    <property type="entry name" value="FNR_nucleotide-bd"/>
</dbReference>
<dbReference type="Gene3D" id="3.40.50.360">
    <property type="match status" value="1"/>
</dbReference>
<evidence type="ECO:0000259" key="15">
    <source>
        <dbReference type="PROSITE" id="PS51384"/>
    </source>
</evidence>
<keyword evidence="2 11" id="KW-0028">Amino-acid biosynthesis</keyword>
<evidence type="ECO:0000256" key="2">
    <source>
        <dbReference type="ARBA" id="ARBA00022605"/>
    </source>
</evidence>
<keyword evidence="8 11" id="KW-0560">Oxidoreductase</keyword>
<dbReference type="InterPro" id="IPR017938">
    <property type="entry name" value="Riboflavin_synthase-like_b-brl"/>
</dbReference>
<dbReference type="GO" id="GO:0004783">
    <property type="term" value="F:sulfite reductase (NADPH) activity"/>
    <property type="evidence" value="ECO:0007669"/>
    <property type="project" value="UniProtKB-EC"/>
</dbReference>
<dbReference type="AlphaFoldDB" id="A0A1M7H209"/>
<dbReference type="PRINTS" id="PR00371">
    <property type="entry name" value="FPNCR"/>
</dbReference>
<dbReference type="SUPFAM" id="SSF63380">
    <property type="entry name" value="Riboflavin synthase domain-like"/>
    <property type="match status" value="1"/>
</dbReference>
<feature type="binding site" evidence="12">
    <location>
        <begin position="418"/>
        <end position="420"/>
    </location>
    <ligand>
        <name>FAD</name>
        <dbReference type="ChEBI" id="CHEBI:57692"/>
    </ligand>
</feature>
<reference evidence="16 17" key="1">
    <citation type="submission" date="2016-11" db="EMBL/GenBank/DDBJ databases">
        <authorList>
            <person name="Jaros S."/>
            <person name="Januszkiewicz K."/>
            <person name="Wedrychowicz H."/>
        </authorList>
    </citation>
    <scope>NUCLEOTIDE SEQUENCE [LARGE SCALE GENOMIC DNA]</scope>
    <source>
        <strain evidence="16 17">ACAM 12</strain>
    </source>
</reference>
<feature type="binding site" evidence="12">
    <location>
        <begin position="168"/>
        <end position="177"/>
    </location>
    <ligand>
        <name>FMN</name>
        <dbReference type="ChEBI" id="CHEBI:58210"/>
    </ligand>
</feature>
<dbReference type="GO" id="GO:0050660">
    <property type="term" value="F:flavin adenine dinucleotide binding"/>
    <property type="evidence" value="ECO:0007669"/>
    <property type="project" value="InterPro"/>
</dbReference>
<dbReference type="Pfam" id="PF00667">
    <property type="entry name" value="FAD_binding_1"/>
    <property type="match status" value="1"/>
</dbReference>
<dbReference type="Pfam" id="PF00258">
    <property type="entry name" value="Flavodoxin_1"/>
    <property type="match status" value="1"/>
</dbReference>
<dbReference type="GO" id="GO:0019344">
    <property type="term" value="P:cysteine biosynthetic process"/>
    <property type="evidence" value="ECO:0007669"/>
    <property type="project" value="UniProtKB-KW"/>
</dbReference>
<feature type="binding site" evidence="12">
    <location>
        <begin position="400"/>
        <end position="403"/>
    </location>
    <ligand>
        <name>FAD</name>
        <dbReference type="ChEBI" id="CHEBI:57692"/>
    </ligand>
</feature>
<dbReference type="Gene3D" id="3.40.50.80">
    <property type="entry name" value="Nucleotide-binding domain of ferredoxin-NADP reductase (FNR) module"/>
    <property type="match status" value="1"/>
</dbReference>
<evidence type="ECO:0000313" key="16">
    <source>
        <dbReference type="EMBL" id="SHM22541.1"/>
    </source>
</evidence>
<comment type="cofactor">
    <cofactor evidence="11 12">
        <name>FAD</name>
        <dbReference type="ChEBI" id="CHEBI:57692"/>
    </cofactor>
    <text evidence="11 12">Binds 1 FAD per subunit.</text>
</comment>
<comment type="catalytic activity">
    <reaction evidence="10 11">
        <text>hydrogen sulfide + 3 NADP(+) + 3 H2O = sulfite + 3 NADPH + 4 H(+)</text>
        <dbReference type="Rhea" id="RHEA:13801"/>
        <dbReference type="ChEBI" id="CHEBI:15377"/>
        <dbReference type="ChEBI" id="CHEBI:15378"/>
        <dbReference type="ChEBI" id="CHEBI:17359"/>
        <dbReference type="ChEBI" id="CHEBI:29919"/>
        <dbReference type="ChEBI" id="CHEBI:57783"/>
        <dbReference type="ChEBI" id="CHEBI:58349"/>
        <dbReference type="EC" id="1.8.1.2"/>
    </reaction>
</comment>
<evidence type="ECO:0000256" key="13">
    <source>
        <dbReference type="SAM" id="MobiDB-lite"/>
    </source>
</evidence>
<dbReference type="InterPro" id="IPR001094">
    <property type="entry name" value="Flavdoxin-like"/>
</dbReference>
<dbReference type="PROSITE" id="PS51384">
    <property type="entry name" value="FAD_FR"/>
    <property type="match status" value="1"/>
</dbReference>
<dbReference type="EMBL" id="LT670847">
    <property type="protein sequence ID" value="SHM22541.1"/>
    <property type="molecule type" value="Genomic_DNA"/>
</dbReference>
<dbReference type="PANTHER" id="PTHR19384">
    <property type="entry name" value="NITRIC OXIDE SYNTHASE-RELATED"/>
    <property type="match status" value="1"/>
</dbReference>
<protein>
    <recommendedName>
        <fullName evidence="11">Sulfite reductase [NADPH] flavoprotein alpha-component</fullName>
        <shortName evidence="11">SiR-FP</shortName>
        <ecNumber evidence="11">1.8.1.2</ecNumber>
    </recommendedName>
</protein>
<keyword evidence="3 11" id="KW-0285">Flavoprotein</keyword>
<feature type="binding site" evidence="12">
    <location>
        <begin position="533"/>
        <end position="534"/>
    </location>
    <ligand>
        <name>NADP(+)</name>
        <dbReference type="ChEBI" id="CHEBI:58349"/>
    </ligand>
</feature>
<dbReference type="Pfam" id="PF00175">
    <property type="entry name" value="NAD_binding_1"/>
    <property type="match status" value="1"/>
</dbReference>
<dbReference type="InterPro" id="IPR008254">
    <property type="entry name" value="Flavodoxin/NO_synth"/>
</dbReference>
<dbReference type="InterPro" id="IPR001433">
    <property type="entry name" value="OxRdtase_FAD/NAD-bd"/>
</dbReference>
<dbReference type="Gene3D" id="2.40.30.10">
    <property type="entry name" value="Translation factors"/>
    <property type="match status" value="1"/>
</dbReference>
<evidence type="ECO:0000256" key="12">
    <source>
        <dbReference type="PIRSR" id="PIRSR000207-1"/>
    </source>
</evidence>
<feature type="binding site" evidence="12">
    <location>
        <begin position="433"/>
        <end position="436"/>
    </location>
    <ligand>
        <name>FAD</name>
        <dbReference type="ChEBI" id="CHEBI:57692"/>
    </ligand>
</feature>
<dbReference type="InterPro" id="IPR003097">
    <property type="entry name" value="CysJ-like_FAD-binding"/>
</dbReference>
<feature type="binding site" evidence="12">
    <location>
        <begin position="132"/>
        <end position="135"/>
    </location>
    <ligand>
        <name>FMN</name>
        <dbReference type="ChEBI" id="CHEBI:58210"/>
    </ligand>
</feature>
<dbReference type="PRINTS" id="PR00369">
    <property type="entry name" value="FLAVODOXIN"/>
</dbReference>
<accession>A0A1M7H209</accession>
<evidence type="ECO:0000256" key="3">
    <source>
        <dbReference type="ARBA" id="ARBA00022630"/>
    </source>
</evidence>
<dbReference type="NCBIfam" id="TIGR01931">
    <property type="entry name" value="cysJ"/>
    <property type="match status" value="1"/>
</dbReference>
<comment type="cofactor">
    <cofactor evidence="11 12">
        <name>FMN</name>
        <dbReference type="ChEBI" id="CHEBI:58210"/>
    </cofactor>
    <text evidence="11 12">Binds 1 FMN per subunit.</text>
</comment>
<sequence length="613" mass="67512">MLTMLTVFHEKCPMKIDPSNSPLSADQANGLNRLLETLAPHQFDWLAGFIAGHQAAQPGAPGTAAAQGAGDTGQEHPSLTVLYGSQTGNCEGLAEALGEQANAHGINARVLDMADYKPRQLKSESYVVVVTSTHGEGEPPDNALDLHEFIHGRKAPSLKHLQYGVLALGDTSYEHYCQTGKDFDAAFAKLGATALVERADCDVDYDDEAEAWCKTLIERLQNEAGASGMPTAGGVSAAPTTEAYTRRYPFMAEVLDNQWLNGRGSSKETRHIELSLEGSGLSYQPGDSLGLYPQNDPALVAAIIERLGLDADTPVTAGDIETTLAGALKHHREITLLTRPVVEKWAALSGSAQLTELTTDNAKLTEWLYGRDLLDLAEDAPVTGLDAQTLIETLRKLPPRLYSIASSQSAVDDEVHLTVAAVRYETEGRKREGVASSWLADRLADDTTVPAYIEANKHFRLPEDDAAPVIMIGPGTGIAPFRAFMQEREEREAEGANWLLFGDRNFHSDFLYQSEWLAWRRQGVVDRIDVAFSRDQGEKVYVQQRLRENAEDVWRWLERGAYLYVCGDADRMAPDVHRALLDVIIDAGGKNEEDATDYLRELTRQKRYQRDIY</sequence>
<dbReference type="PANTHER" id="PTHR19384:SF128">
    <property type="entry name" value="NADPH OXIDOREDUCTASE A"/>
    <property type="match status" value="1"/>
</dbReference>
<evidence type="ECO:0000313" key="17">
    <source>
        <dbReference type="Proteomes" id="UP000190911"/>
    </source>
</evidence>
<dbReference type="GO" id="GO:0070814">
    <property type="term" value="P:hydrogen sulfide biosynthetic process"/>
    <property type="evidence" value="ECO:0007669"/>
    <property type="project" value="UniProtKB-UniPathway"/>
</dbReference>
<dbReference type="CDD" id="cd06199">
    <property type="entry name" value="SiR"/>
    <property type="match status" value="1"/>
</dbReference>
<evidence type="ECO:0000256" key="11">
    <source>
        <dbReference type="PIRNR" id="PIRNR000207"/>
    </source>
</evidence>
<keyword evidence="1 11" id="KW-0813">Transport</keyword>
<evidence type="ECO:0000259" key="14">
    <source>
        <dbReference type="PROSITE" id="PS50902"/>
    </source>
</evidence>
<dbReference type="PIRSF" id="PIRSF000207">
    <property type="entry name" value="SiR-FP_CysJ"/>
    <property type="match status" value="1"/>
</dbReference>
<dbReference type="EC" id="1.8.1.2" evidence="11"/>
<keyword evidence="6 11" id="KW-0521">NADP</keyword>
<dbReference type="STRING" id="29571.SAMN05878437_1854"/>
<comment type="function">
    <text evidence="11">Component of the sulfite reductase complex that catalyzes the 6-electron reduction of sulfite to sulfide. This is one of several activities required for the biosynthesis of L-cysteine from sulfate. The flavoprotein component catalyzes the electron flow from NADPH -&gt; FAD -&gt; FMN to the hemoprotein component.</text>
</comment>
<gene>
    <name evidence="16" type="ORF">SAMN05878437_1854</name>
</gene>
<evidence type="ECO:0000256" key="6">
    <source>
        <dbReference type="ARBA" id="ARBA00022857"/>
    </source>
</evidence>
<dbReference type="InterPro" id="IPR001709">
    <property type="entry name" value="Flavoprot_Pyr_Nucl_cyt_Rdtase"/>
</dbReference>
<dbReference type="SUPFAM" id="SSF52218">
    <property type="entry name" value="Flavoproteins"/>
    <property type="match status" value="1"/>
</dbReference>
<dbReference type="Gene3D" id="1.20.990.10">
    <property type="entry name" value="NADPH-cytochrome p450 Reductase, Chain A, domain 3"/>
    <property type="match status" value="1"/>
</dbReference>
<comment type="pathway">
    <text evidence="11">Sulfur metabolism; hydrogen sulfide biosynthesis; hydrogen sulfide from sulfite (NADPH route): step 1/1.</text>
</comment>
<dbReference type="InParanoid" id="A0A1M7H209"/>
<keyword evidence="7 11" id="KW-0249">Electron transport</keyword>
<comment type="subunit">
    <text evidence="11">Alpha(8)-beta(8). The alpha component is a flavoprotein, the beta component is a hemoprotein.</text>
</comment>
<dbReference type="FunCoup" id="A0A1M7H209">
    <property type="interactions" value="437"/>
</dbReference>
<feature type="binding site" evidence="12">
    <location>
        <begin position="539"/>
        <end position="543"/>
    </location>
    <ligand>
        <name>NADP(+)</name>
        <dbReference type="ChEBI" id="CHEBI:58349"/>
    </ligand>
</feature>
<dbReference type="InterPro" id="IPR029039">
    <property type="entry name" value="Flavoprotein-like_sf"/>
</dbReference>
<dbReference type="Proteomes" id="UP000190911">
    <property type="component" value="Chromosome I"/>
</dbReference>
<feature type="binding site" evidence="12">
    <location>
        <position position="335"/>
    </location>
    <ligand>
        <name>FAD</name>
        <dbReference type="ChEBI" id="CHEBI:57692"/>
    </ligand>
</feature>
<feature type="domain" description="FAD-binding FR-type" evidence="15">
    <location>
        <begin position="247"/>
        <end position="462"/>
    </location>
</feature>
<keyword evidence="5 11" id="KW-0274">FAD</keyword>
<organism evidence="16 17">
    <name type="scientific">Vreelandella subglaciescola</name>
    <dbReference type="NCBI Taxonomy" id="29571"/>
    <lineage>
        <taxon>Bacteria</taxon>
        <taxon>Pseudomonadati</taxon>
        <taxon>Pseudomonadota</taxon>
        <taxon>Gammaproteobacteria</taxon>
        <taxon>Oceanospirillales</taxon>
        <taxon>Halomonadaceae</taxon>
        <taxon>Vreelandella</taxon>
    </lineage>
</organism>
<evidence type="ECO:0000256" key="9">
    <source>
        <dbReference type="ARBA" id="ARBA00023192"/>
    </source>
</evidence>
<evidence type="ECO:0000256" key="5">
    <source>
        <dbReference type="ARBA" id="ARBA00022827"/>
    </source>
</evidence>
<feature type="region of interest" description="Disordered" evidence="13">
    <location>
        <begin position="56"/>
        <end position="78"/>
    </location>
</feature>